<feature type="region of interest" description="Disordered" evidence="1">
    <location>
        <begin position="1"/>
        <end position="25"/>
    </location>
</feature>
<feature type="compositionally biased region" description="Polar residues" evidence="1">
    <location>
        <begin position="10"/>
        <end position="24"/>
    </location>
</feature>
<organism evidence="2 3">
    <name type="scientific">Papiliotrema laurentii</name>
    <name type="common">Cryptococcus laurentii</name>
    <dbReference type="NCBI Taxonomy" id="5418"/>
    <lineage>
        <taxon>Eukaryota</taxon>
        <taxon>Fungi</taxon>
        <taxon>Dikarya</taxon>
        <taxon>Basidiomycota</taxon>
        <taxon>Agaricomycotina</taxon>
        <taxon>Tremellomycetes</taxon>
        <taxon>Tremellales</taxon>
        <taxon>Rhynchogastremaceae</taxon>
        <taxon>Papiliotrema</taxon>
    </lineage>
</organism>
<gene>
    <name evidence="2" type="ORF">DB88DRAFT_502683</name>
</gene>
<comment type="caution">
    <text evidence="2">The sequence shown here is derived from an EMBL/GenBank/DDBJ whole genome shotgun (WGS) entry which is preliminary data.</text>
</comment>
<dbReference type="Proteomes" id="UP001182556">
    <property type="component" value="Unassembled WGS sequence"/>
</dbReference>
<protein>
    <submittedName>
        <fullName evidence="2">Uncharacterized protein</fullName>
    </submittedName>
</protein>
<sequence>MVPYTEPEFETNQPTQAPNRSSRSPKAFEAAAKVERGSTRRVSTCQVIVTNVKMVPIRCHVAVDDPLLNRCWLSHRAPRSRLDYALHHLRPWWPRVGSVQQCRDKAQRGARVSQWHGTFWCQTPLIHERPEYARLRSVWNPCQRAVAPAQTPTLTIPQINALVLFIHNLGVLPITNSLRRIFFLTPLLLLLNTPLAFASAIAMSVHATHGETHLPSAAFDARVRSVGLSVYY</sequence>
<proteinExistence type="predicted"/>
<dbReference type="EMBL" id="JAODAN010000013">
    <property type="protein sequence ID" value="KAK1920749.1"/>
    <property type="molecule type" value="Genomic_DNA"/>
</dbReference>
<dbReference type="AlphaFoldDB" id="A0AAD9CRW3"/>
<evidence type="ECO:0000313" key="2">
    <source>
        <dbReference type="EMBL" id="KAK1920749.1"/>
    </source>
</evidence>
<keyword evidence="3" id="KW-1185">Reference proteome</keyword>
<reference evidence="2" key="1">
    <citation type="submission" date="2023-02" db="EMBL/GenBank/DDBJ databases">
        <title>Identification and recombinant expression of a fungal hydrolase from Papiliotrema laurentii that hydrolyzes apple cutin and clears colloidal polyester polyurethane.</title>
        <authorList>
            <consortium name="DOE Joint Genome Institute"/>
            <person name="Roman V.A."/>
            <person name="Bojanowski C."/>
            <person name="Crable B.R."/>
            <person name="Wagner D.N."/>
            <person name="Hung C.S."/>
            <person name="Nadeau L.J."/>
            <person name="Schratz L."/>
            <person name="Haridas S."/>
            <person name="Pangilinan J."/>
            <person name="Lipzen A."/>
            <person name="Na H."/>
            <person name="Yan M."/>
            <person name="Ng V."/>
            <person name="Grigoriev I.V."/>
            <person name="Spatafora J.W."/>
            <person name="Barlow D."/>
            <person name="Biffinger J."/>
            <person name="Kelley-Loughnane N."/>
            <person name="Varaljay V.A."/>
            <person name="Crookes-Goodson W.J."/>
        </authorList>
    </citation>
    <scope>NUCLEOTIDE SEQUENCE</scope>
    <source>
        <strain evidence="2">5307AH</strain>
    </source>
</reference>
<evidence type="ECO:0000313" key="3">
    <source>
        <dbReference type="Proteomes" id="UP001182556"/>
    </source>
</evidence>
<accession>A0AAD9CRW3</accession>
<evidence type="ECO:0000256" key="1">
    <source>
        <dbReference type="SAM" id="MobiDB-lite"/>
    </source>
</evidence>
<name>A0AAD9CRW3_PAPLA</name>